<dbReference type="EMBL" id="RXIC02000022">
    <property type="protein sequence ID" value="KAB1216915.1"/>
    <property type="molecule type" value="Genomic_DNA"/>
</dbReference>
<evidence type="ECO:0000313" key="3">
    <source>
        <dbReference type="Proteomes" id="UP000516437"/>
    </source>
</evidence>
<dbReference type="InterPro" id="IPR013989">
    <property type="entry name" value="Dev_and_cell_death_domain"/>
</dbReference>
<reference evidence="2 3" key="1">
    <citation type="journal article" date="2019" name="Plant Biotechnol. J.">
        <title>The red bayberry genome and genetic basis of sex determination.</title>
        <authorList>
            <person name="Jia H.M."/>
            <person name="Jia H.J."/>
            <person name="Cai Q.L."/>
            <person name="Wang Y."/>
            <person name="Zhao H.B."/>
            <person name="Yang W.F."/>
            <person name="Wang G.Y."/>
            <person name="Li Y.H."/>
            <person name="Zhan D.L."/>
            <person name="Shen Y.T."/>
            <person name="Niu Q.F."/>
            <person name="Chang L."/>
            <person name="Qiu J."/>
            <person name="Zhao L."/>
            <person name="Xie H.B."/>
            <person name="Fu W.Y."/>
            <person name="Jin J."/>
            <person name="Li X.W."/>
            <person name="Jiao Y."/>
            <person name="Zhou C.C."/>
            <person name="Tu T."/>
            <person name="Chai C.Y."/>
            <person name="Gao J.L."/>
            <person name="Fan L.J."/>
            <person name="van de Weg E."/>
            <person name="Wang J.Y."/>
            <person name="Gao Z.S."/>
        </authorList>
    </citation>
    <scope>NUCLEOTIDE SEQUENCE [LARGE SCALE GENOMIC DNA]</scope>
    <source>
        <tissue evidence="2">Leaves</tissue>
    </source>
</reference>
<dbReference type="SMART" id="SM00767">
    <property type="entry name" value="DCD"/>
    <property type="match status" value="1"/>
</dbReference>
<accession>A0A6A1VVZ4</accession>
<feature type="domain" description="DCD" evidence="1">
    <location>
        <begin position="11"/>
        <end position="141"/>
    </location>
</feature>
<evidence type="ECO:0000313" key="2">
    <source>
        <dbReference type="EMBL" id="KAB1216915.1"/>
    </source>
</evidence>
<dbReference type="Pfam" id="PF10539">
    <property type="entry name" value="Dev_Cell_Death"/>
    <property type="match status" value="1"/>
</dbReference>
<proteinExistence type="predicted"/>
<evidence type="ECO:0000259" key="1">
    <source>
        <dbReference type="PROSITE" id="PS51222"/>
    </source>
</evidence>
<gene>
    <name evidence="2" type="ORF">CJ030_MR4G016072</name>
</gene>
<dbReference type="PANTHER" id="PTHR46444:SF9">
    <property type="entry name" value="DCD (DEVELOPMENT AND CELL DEATH) DOMAIN PROTEIN"/>
    <property type="match status" value="1"/>
</dbReference>
<dbReference type="PROSITE" id="PS51222">
    <property type="entry name" value="DCD"/>
    <property type="match status" value="1"/>
</dbReference>
<sequence>MEMKDIEAGRFPKYGAIFMSNRSTMEECFERKLFGLPASLTNFVRGVKVGMLLFLFEYEERKLYGVFEATSDGEKNIVACAYRSSGRQFPAQVQFNTIWHCDPLSETDFSHAIKTNYYEKHKFHFGLSKDQVQSLLLLFDSRKVGVSKSLTFADSARERLHKNSIRKREVEDLDNQEVEEGQPKTLRTENSCVSVVSTGDADSSHSYLKPLECSDKVIQEDEGSLVGSPCILCSGDLDVLVRSSSQALDLQFSSALTTSHSSAFENDYGTCAKYPSGNQPGTFQEEPEKLKISSRSSSTDLGDFIPLTSPDHAELADAEDSCLEAGDFENNQAESANFECYNDISFPKPCVPLRLILSGETFRQEKNLDHLFAATCSNGGTCWATTESASSDDSLRNFCNGHILQCTDCQEESDFDYGDKNPSTKGLYSDTVDKNTSVFSRLDVAIEDFVQEKKDDTRADTSGNEIVGELQQMLDKLRRMKQAESGEHDNEDCNEKKRIGAFYRLKRASEVVRHDNYNTRRLQWGTGERKEKIKNVKFAKLERKDYSRVEISGNKSLEILASKDTTQEKDNGSRVDKSADEIMEGLLQRENKWRGKAGKDRSLRLESEDYCAKKRTSVFLRLTRD</sequence>
<dbReference type="PANTHER" id="PTHR46444">
    <property type="entry name" value="DCD (DEVELOPMENT AND CELL DEATH) DOMAIN PROTEIN-RELATED"/>
    <property type="match status" value="1"/>
</dbReference>
<keyword evidence="3" id="KW-1185">Reference proteome</keyword>
<protein>
    <submittedName>
        <fullName evidence="2">B2 protein</fullName>
    </submittedName>
</protein>
<dbReference type="AlphaFoldDB" id="A0A6A1VVZ4"/>
<name>A0A6A1VVZ4_9ROSI</name>
<comment type="caution">
    <text evidence="2">The sequence shown here is derived from an EMBL/GenBank/DDBJ whole genome shotgun (WGS) entry which is preliminary data.</text>
</comment>
<dbReference type="Proteomes" id="UP000516437">
    <property type="component" value="Chromosome 4"/>
</dbReference>
<organism evidence="2 3">
    <name type="scientific">Morella rubra</name>
    <name type="common">Chinese bayberry</name>
    <dbReference type="NCBI Taxonomy" id="262757"/>
    <lineage>
        <taxon>Eukaryota</taxon>
        <taxon>Viridiplantae</taxon>
        <taxon>Streptophyta</taxon>
        <taxon>Embryophyta</taxon>
        <taxon>Tracheophyta</taxon>
        <taxon>Spermatophyta</taxon>
        <taxon>Magnoliopsida</taxon>
        <taxon>eudicotyledons</taxon>
        <taxon>Gunneridae</taxon>
        <taxon>Pentapetalae</taxon>
        <taxon>rosids</taxon>
        <taxon>fabids</taxon>
        <taxon>Fagales</taxon>
        <taxon>Myricaceae</taxon>
        <taxon>Morella</taxon>
    </lineage>
</organism>
<dbReference type="OrthoDB" id="1928633at2759"/>